<proteinExistence type="predicted"/>
<dbReference type="OrthoDB" id="7085216at2759"/>
<sequence length="71" mass="7993">MGYDNRFKSLNRLQSAPSSLAGQHQPNAVEKQLAKEMAGDLQSREWVDDSVSNLTYHTLRHMHVRGGKGEI</sequence>
<evidence type="ECO:0000313" key="3">
    <source>
        <dbReference type="Proteomes" id="UP000663829"/>
    </source>
</evidence>
<protein>
    <submittedName>
        <fullName evidence="1">Uncharacterized protein</fullName>
    </submittedName>
</protein>
<dbReference type="AlphaFoldDB" id="A0A813NUV0"/>
<dbReference type="EMBL" id="CAJNOQ010000017">
    <property type="protein sequence ID" value="CAF0740950.1"/>
    <property type="molecule type" value="Genomic_DNA"/>
</dbReference>
<evidence type="ECO:0000313" key="1">
    <source>
        <dbReference type="EMBL" id="CAF0740950.1"/>
    </source>
</evidence>
<dbReference type="EMBL" id="CAJOBC010000017">
    <property type="protein sequence ID" value="CAF3519208.1"/>
    <property type="molecule type" value="Genomic_DNA"/>
</dbReference>
<organism evidence="1 3">
    <name type="scientific">Didymodactylos carnosus</name>
    <dbReference type="NCBI Taxonomy" id="1234261"/>
    <lineage>
        <taxon>Eukaryota</taxon>
        <taxon>Metazoa</taxon>
        <taxon>Spiralia</taxon>
        <taxon>Gnathifera</taxon>
        <taxon>Rotifera</taxon>
        <taxon>Eurotatoria</taxon>
        <taxon>Bdelloidea</taxon>
        <taxon>Philodinida</taxon>
        <taxon>Philodinidae</taxon>
        <taxon>Didymodactylos</taxon>
    </lineage>
</organism>
<dbReference type="Proteomes" id="UP000681722">
    <property type="component" value="Unassembled WGS sequence"/>
</dbReference>
<gene>
    <name evidence="1" type="ORF">GPM918_LOCUS262</name>
    <name evidence="2" type="ORF">SRO942_LOCUS263</name>
</gene>
<comment type="caution">
    <text evidence="1">The sequence shown here is derived from an EMBL/GenBank/DDBJ whole genome shotgun (WGS) entry which is preliminary data.</text>
</comment>
<evidence type="ECO:0000313" key="2">
    <source>
        <dbReference type="EMBL" id="CAF3519208.1"/>
    </source>
</evidence>
<keyword evidence="3" id="KW-1185">Reference proteome</keyword>
<dbReference type="Proteomes" id="UP000663829">
    <property type="component" value="Unassembled WGS sequence"/>
</dbReference>
<name>A0A813NUV0_9BILA</name>
<reference evidence="1" key="1">
    <citation type="submission" date="2021-02" db="EMBL/GenBank/DDBJ databases">
        <authorList>
            <person name="Nowell W R."/>
        </authorList>
    </citation>
    <scope>NUCLEOTIDE SEQUENCE</scope>
</reference>
<accession>A0A813NUV0</accession>